<dbReference type="AlphaFoldDB" id="Q5W6H2"/>
<feature type="compositionally biased region" description="Polar residues" evidence="1">
    <location>
        <begin position="9"/>
        <end position="25"/>
    </location>
</feature>
<dbReference type="EMBL" id="AC136221">
    <property type="protein sequence ID" value="AAV44068.1"/>
    <property type="molecule type" value="Genomic_DNA"/>
</dbReference>
<evidence type="ECO:0000256" key="1">
    <source>
        <dbReference type="SAM" id="MobiDB-lite"/>
    </source>
</evidence>
<feature type="region of interest" description="Disordered" evidence="1">
    <location>
        <begin position="1"/>
        <end position="39"/>
    </location>
</feature>
<dbReference type="Proteomes" id="UP000000763">
    <property type="component" value="Chromosome 5"/>
</dbReference>
<proteinExistence type="predicted"/>
<reference evidence="3" key="1">
    <citation type="journal article" date="2005" name="Nature">
        <title>The map-based sequence of the rice genome.</title>
        <authorList>
            <consortium name="International rice genome sequencing project (IRGSP)"/>
            <person name="Matsumoto T."/>
            <person name="Wu J."/>
            <person name="Kanamori H."/>
            <person name="Katayose Y."/>
            <person name="Fujisawa M."/>
            <person name="Namiki N."/>
            <person name="Mizuno H."/>
            <person name="Yamamoto K."/>
            <person name="Antonio B.A."/>
            <person name="Baba T."/>
            <person name="Sakata K."/>
            <person name="Nagamura Y."/>
            <person name="Aoki H."/>
            <person name="Arikawa K."/>
            <person name="Arita K."/>
            <person name="Bito T."/>
            <person name="Chiden Y."/>
            <person name="Fujitsuka N."/>
            <person name="Fukunaka R."/>
            <person name="Hamada M."/>
            <person name="Harada C."/>
            <person name="Hayashi A."/>
            <person name="Hijishita S."/>
            <person name="Honda M."/>
            <person name="Hosokawa S."/>
            <person name="Ichikawa Y."/>
            <person name="Idonuma A."/>
            <person name="Iijima M."/>
            <person name="Ikeda M."/>
            <person name="Ikeno M."/>
            <person name="Ito K."/>
            <person name="Ito S."/>
            <person name="Ito T."/>
            <person name="Ito Y."/>
            <person name="Ito Y."/>
            <person name="Iwabuchi A."/>
            <person name="Kamiya K."/>
            <person name="Karasawa W."/>
            <person name="Kurita K."/>
            <person name="Katagiri S."/>
            <person name="Kikuta A."/>
            <person name="Kobayashi H."/>
            <person name="Kobayashi N."/>
            <person name="Machita K."/>
            <person name="Maehara T."/>
            <person name="Masukawa M."/>
            <person name="Mizubayashi T."/>
            <person name="Mukai Y."/>
            <person name="Nagasaki H."/>
            <person name="Nagata Y."/>
            <person name="Naito S."/>
            <person name="Nakashima M."/>
            <person name="Nakama Y."/>
            <person name="Nakamichi Y."/>
            <person name="Nakamura M."/>
            <person name="Meguro A."/>
            <person name="Negishi M."/>
            <person name="Ohta I."/>
            <person name="Ohta T."/>
            <person name="Okamoto M."/>
            <person name="Ono N."/>
            <person name="Saji S."/>
            <person name="Sakaguchi M."/>
            <person name="Sakai K."/>
            <person name="Shibata M."/>
            <person name="Shimokawa T."/>
            <person name="Song J."/>
            <person name="Takazaki Y."/>
            <person name="Terasawa K."/>
            <person name="Tsugane M."/>
            <person name="Tsuji K."/>
            <person name="Ueda S."/>
            <person name="Waki K."/>
            <person name="Yamagata H."/>
            <person name="Yamamoto M."/>
            <person name="Yamamoto S."/>
            <person name="Yamane H."/>
            <person name="Yoshiki S."/>
            <person name="Yoshihara R."/>
            <person name="Yukawa K."/>
            <person name="Zhong H."/>
            <person name="Yano M."/>
            <person name="Yuan Q."/>
            <person name="Ouyang S."/>
            <person name="Liu J."/>
            <person name="Jones K.M."/>
            <person name="Gansberger K."/>
            <person name="Moffat K."/>
            <person name="Hill J."/>
            <person name="Bera J."/>
            <person name="Fadrosh D."/>
            <person name="Jin S."/>
            <person name="Johri S."/>
            <person name="Kim M."/>
            <person name="Overton L."/>
            <person name="Reardon M."/>
            <person name="Tsitrin T."/>
            <person name="Vuong H."/>
            <person name="Weaver B."/>
            <person name="Ciecko A."/>
            <person name="Tallon L."/>
            <person name="Jackson J."/>
            <person name="Pai G."/>
            <person name="Aken S.V."/>
            <person name="Utterback T."/>
            <person name="Reidmuller S."/>
            <person name="Feldblyum T."/>
            <person name="Hsiao J."/>
            <person name="Zismann V."/>
            <person name="Iobst S."/>
            <person name="de Vazeille A.R."/>
            <person name="Buell C.R."/>
            <person name="Ying K."/>
            <person name="Li Y."/>
            <person name="Lu T."/>
            <person name="Huang Y."/>
            <person name="Zhao Q."/>
            <person name="Feng Q."/>
            <person name="Zhang L."/>
            <person name="Zhu J."/>
            <person name="Weng Q."/>
            <person name="Mu J."/>
            <person name="Lu Y."/>
            <person name="Fan D."/>
            <person name="Liu Y."/>
            <person name="Guan J."/>
            <person name="Zhang Y."/>
            <person name="Yu S."/>
            <person name="Liu X."/>
            <person name="Zhang Y."/>
            <person name="Hong G."/>
            <person name="Han B."/>
            <person name="Choisne N."/>
            <person name="Demange N."/>
            <person name="Orjeda G."/>
            <person name="Samain S."/>
            <person name="Cattolico L."/>
            <person name="Pelletier E."/>
            <person name="Couloux A."/>
            <person name="Segurens B."/>
            <person name="Wincker P."/>
            <person name="D'Hont A."/>
            <person name="Scarpelli C."/>
            <person name="Weissenbach J."/>
            <person name="Salanoubat M."/>
            <person name="Quetier F."/>
            <person name="Yu Y."/>
            <person name="Kim H.R."/>
            <person name="Rambo T."/>
            <person name="Currie J."/>
            <person name="Collura K."/>
            <person name="Luo M."/>
            <person name="Yang T."/>
            <person name="Ammiraju J.S.S."/>
            <person name="Engler F."/>
            <person name="Soderlund C."/>
            <person name="Wing R.A."/>
            <person name="Palmer L.E."/>
            <person name="de la Bastide M."/>
            <person name="Spiegel L."/>
            <person name="Nascimento L."/>
            <person name="Zutavern T."/>
            <person name="O'Shaughnessy A."/>
            <person name="Dike S."/>
            <person name="Dedhia N."/>
            <person name="Preston R."/>
            <person name="Balija V."/>
            <person name="McCombie W.R."/>
            <person name="Chow T."/>
            <person name="Chen H."/>
            <person name="Chung M."/>
            <person name="Chen C."/>
            <person name="Shaw J."/>
            <person name="Wu H."/>
            <person name="Hsiao K."/>
            <person name="Chao Y."/>
            <person name="Chu M."/>
            <person name="Cheng C."/>
            <person name="Hour A."/>
            <person name="Lee P."/>
            <person name="Lin S."/>
            <person name="Lin Y."/>
            <person name="Liou J."/>
            <person name="Liu S."/>
            <person name="Hsing Y."/>
            <person name="Raghuvanshi S."/>
            <person name="Mohanty A."/>
            <person name="Bharti A.K."/>
            <person name="Gaur A."/>
            <person name="Gupta V."/>
            <person name="Kumar D."/>
            <person name="Ravi V."/>
            <person name="Vij S."/>
            <person name="Kapur A."/>
            <person name="Khurana P."/>
            <person name="Khurana P."/>
            <person name="Khurana J.P."/>
            <person name="Tyagi A.K."/>
            <person name="Gaikwad K."/>
            <person name="Singh A."/>
            <person name="Dalal V."/>
            <person name="Srivastava S."/>
            <person name="Dixit A."/>
            <person name="Pal A.K."/>
            <person name="Ghazi I.A."/>
            <person name="Yadav M."/>
            <person name="Pandit A."/>
            <person name="Bhargava A."/>
            <person name="Sureshbabu K."/>
            <person name="Batra K."/>
            <person name="Sharma T.R."/>
            <person name="Mohapatra T."/>
            <person name="Singh N.K."/>
            <person name="Messing J."/>
            <person name="Nelson A.B."/>
            <person name="Fuks G."/>
            <person name="Kavchok S."/>
            <person name="Keizer G."/>
            <person name="Linton E."/>
            <person name="Llaca V."/>
            <person name="Song R."/>
            <person name="Tanyolac B."/>
            <person name="Young S."/>
            <person name="Ho-Il K."/>
            <person name="Hahn J.H."/>
            <person name="Sangsakoo G."/>
            <person name="Vanavichit A."/>
            <person name="de Mattos Luiz.A.T."/>
            <person name="Zimmer P.D."/>
            <person name="Malone G."/>
            <person name="Dellagostin O."/>
            <person name="de Oliveira A.C."/>
            <person name="Bevan M."/>
            <person name="Bancroft I."/>
            <person name="Minx P."/>
            <person name="Cordum H."/>
            <person name="Wilson R."/>
            <person name="Cheng Z."/>
            <person name="Jin W."/>
            <person name="Jiang J."/>
            <person name="Leong S.A."/>
            <person name="Iwama H."/>
            <person name="Gojobori T."/>
            <person name="Itoh T."/>
            <person name="Niimura Y."/>
            <person name="Fujii Y."/>
            <person name="Habara T."/>
            <person name="Sakai H."/>
            <person name="Sato Y."/>
            <person name="Wilson G."/>
            <person name="Kumar K."/>
            <person name="McCouch S."/>
            <person name="Juretic N."/>
            <person name="Hoen D."/>
            <person name="Wright S."/>
            <person name="Bruskiewich R."/>
            <person name="Bureau T."/>
            <person name="Miyao A."/>
            <person name="Hirochika H."/>
            <person name="Nishikawa T."/>
            <person name="Kadowaki K."/>
            <person name="Sugiura M."/>
            <person name="Burr B."/>
            <person name="Sasaki T."/>
        </authorList>
    </citation>
    <scope>NUCLEOTIDE SEQUENCE [LARGE SCALE GENOMIC DNA]</scope>
    <source>
        <strain evidence="3">cv. Nipponbare</strain>
    </source>
</reference>
<accession>Q5W6H2</accession>
<sequence>MKPDDEHLSLTQKAPASATNSSTSKAYRKRPRPSPGTWASKKLFKDNYDGTADGRFVQVKKEKSHRVHICEKICSHDIRSTEIACYREILKITYKLHAVVLFFALHSFSALLYTKQGNVSFFKLFSQPASKFSKGKEVSQLLADIIYRDLVVVKVFGAGNPTTTKISTMINTVCNCEVDDFTLLPFWRRMYIVIFMGPDKQEEKSEKALKQESFTYQTTKLEFEPFKMNFHSTVNPLRQRVILALEAWNKEGIAELLDNCCKIEGLYVEHHIEDLSFFRLAAWTTNCDLIPKLIDWNIDIIEENQQTLISIGSKTHIHLQY</sequence>
<protein>
    <submittedName>
        <fullName evidence="2">Uncharacterized protein</fullName>
    </submittedName>
</protein>
<reference evidence="3" key="2">
    <citation type="journal article" date="2008" name="Nucleic Acids Res.">
        <title>The rice annotation project database (RAP-DB): 2008 update.</title>
        <authorList>
            <consortium name="The rice annotation project (RAP)"/>
        </authorList>
    </citation>
    <scope>GENOME REANNOTATION</scope>
    <source>
        <strain evidence="3">cv. Nipponbare</strain>
    </source>
</reference>
<organism evidence="2 3">
    <name type="scientific">Oryza sativa subsp. japonica</name>
    <name type="common">Rice</name>
    <dbReference type="NCBI Taxonomy" id="39947"/>
    <lineage>
        <taxon>Eukaryota</taxon>
        <taxon>Viridiplantae</taxon>
        <taxon>Streptophyta</taxon>
        <taxon>Embryophyta</taxon>
        <taxon>Tracheophyta</taxon>
        <taxon>Spermatophyta</taxon>
        <taxon>Magnoliopsida</taxon>
        <taxon>Liliopsida</taxon>
        <taxon>Poales</taxon>
        <taxon>Poaceae</taxon>
        <taxon>BOP clade</taxon>
        <taxon>Oryzoideae</taxon>
        <taxon>Oryzeae</taxon>
        <taxon>Oryzinae</taxon>
        <taxon>Oryza</taxon>
        <taxon>Oryza sativa</taxon>
    </lineage>
</organism>
<gene>
    <name evidence="2" type="ORF">OSJNBa0077J17.7</name>
</gene>
<name>Q5W6H2_ORYSJ</name>
<evidence type="ECO:0000313" key="3">
    <source>
        <dbReference type="Proteomes" id="UP000000763"/>
    </source>
</evidence>
<evidence type="ECO:0000313" key="2">
    <source>
        <dbReference type="EMBL" id="AAV44068.1"/>
    </source>
</evidence>